<comment type="caution">
    <text evidence="1">The sequence shown here is derived from an EMBL/GenBank/DDBJ whole genome shotgun (WGS) entry which is preliminary data.</text>
</comment>
<dbReference type="Proteomes" id="UP001165289">
    <property type="component" value="Unassembled WGS sequence"/>
</dbReference>
<evidence type="ECO:0000313" key="2">
    <source>
        <dbReference type="Proteomes" id="UP001165289"/>
    </source>
</evidence>
<name>A0AAV7JUM5_9METZ</name>
<gene>
    <name evidence="1" type="ORF">LOD99_4307</name>
</gene>
<accession>A0AAV7JUM5</accession>
<keyword evidence="2" id="KW-1185">Reference proteome</keyword>
<dbReference type="EMBL" id="JAKMXF010000298">
    <property type="protein sequence ID" value="KAI6652522.1"/>
    <property type="molecule type" value="Genomic_DNA"/>
</dbReference>
<dbReference type="AlphaFoldDB" id="A0AAV7JUM5"/>
<dbReference type="Pfam" id="PF08568">
    <property type="entry name" value="Kinetochor_Ybp2"/>
    <property type="match status" value="1"/>
</dbReference>
<dbReference type="GO" id="GO:0055105">
    <property type="term" value="F:ubiquitin-protein transferase inhibitor activity"/>
    <property type="evidence" value="ECO:0007669"/>
    <property type="project" value="TreeGrafter"/>
</dbReference>
<dbReference type="InterPro" id="IPR019516">
    <property type="entry name" value="Glomulin/ALF4"/>
</dbReference>
<dbReference type="PANTHER" id="PTHR15430:SF1">
    <property type="entry name" value="GLOMULIN"/>
    <property type="match status" value="1"/>
</dbReference>
<proteinExistence type="predicted"/>
<dbReference type="PANTHER" id="PTHR15430">
    <property type="entry name" value="GLOMULIN"/>
    <property type="match status" value="1"/>
</dbReference>
<organism evidence="1 2">
    <name type="scientific">Oopsacas minuta</name>
    <dbReference type="NCBI Taxonomy" id="111878"/>
    <lineage>
        <taxon>Eukaryota</taxon>
        <taxon>Metazoa</taxon>
        <taxon>Porifera</taxon>
        <taxon>Hexactinellida</taxon>
        <taxon>Hexasterophora</taxon>
        <taxon>Lyssacinosida</taxon>
        <taxon>Leucopsacidae</taxon>
        <taxon>Oopsacas</taxon>
    </lineage>
</organism>
<dbReference type="InterPro" id="IPR013877">
    <property type="entry name" value="YAP-bd/ALF4/Glomulin"/>
</dbReference>
<sequence length="569" mass="65593">MDIQKKKLLNRLENCDLSDLSLVHQDIYTLPEEQLRSISLDLIPILFSNLLRDSCLTSLQTLEYVAAISNPKEAVIALLEISCYIENNFNLIVFLIQLKLLALSANSVSDKMQYYCIDIQNKRFLELVSQWSEDCDLGENKSNSYREEIEWLLSLNTVFEIDFNSQSLKIINSNQTTRFRVNCLFVSISLFLSSLRTLQTSLQFTHREFPTLVIFNLWLLGLYTSLLDLTSQDFCYQFLFSKLISTIKPVFLITNSVSLFTLFATVQSGFEGEEHDSFNKLVRLGVAHFIYLAVHEGLIIDPLPICYSPIYLQESLFPITCVFLSFSAVHLTSRGLKMLERVTTMKIMFGVHCEWQTYAELCYSLTQVMVYSDEENNRKTAVNIFKRLFSLFPPPLLHWLYKYLLYKVSHAGVTGFIITILKDDIHKSLLDSISEEYRSYFTGSLLHSLLKRIVKIPTTQPAQLANEIDSILSTINLLRYLLLRDSEQTNNTQVWNLLTRIQNYTSNLNNLATEAIVLCHKDLDISAKQTPKTNNSQKQIDESTQYTISKLYLIIDLNNRLSEIITESK</sequence>
<reference evidence="1 2" key="1">
    <citation type="journal article" date="2023" name="BMC Biol.">
        <title>The compact genome of the sponge Oopsacas minuta (Hexactinellida) is lacking key metazoan core genes.</title>
        <authorList>
            <person name="Santini S."/>
            <person name="Schenkelaars Q."/>
            <person name="Jourda C."/>
            <person name="Duchesne M."/>
            <person name="Belahbib H."/>
            <person name="Rocher C."/>
            <person name="Selva M."/>
            <person name="Riesgo A."/>
            <person name="Vervoort M."/>
            <person name="Leys S.P."/>
            <person name="Kodjabachian L."/>
            <person name="Le Bivic A."/>
            <person name="Borchiellini C."/>
            <person name="Claverie J.M."/>
            <person name="Renard E."/>
        </authorList>
    </citation>
    <scope>NUCLEOTIDE SEQUENCE [LARGE SCALE GENOMIC DNA]</scope>
    <source>
        <strain evidence="1">SPO-2</strain>
    </source>
</reference>
<protein>
    <submittedName>
        <fullName evidence="1">Glomulin</fullName>
    </submittedName>
</protein>
<dbReference type="GO" id="GO:0005737">
    <property type="term" value="C:cytoplasm"/>
    <property type="evidence" value="ECO:0007669"/>
    <property type="project" value="TreeGrafter"/>
</dbReference>
<evidence type="ECO:0000313" key="1">
    <source>
        <dbReference type="EMBL" id="KAI6652522.1"/>
    </source>
</evidence>